<accession>A0A8C0WD75</accession>
<sequence>MQDSLASWFVRSKNVASVLRGHTRWWCGISNLLYFFPSCCPGDVLFQMAEVHRQIQNQLEEMLKSFHNELLTQLEQKVELDSRYLSAALKKYQTEQRSKGDALDKCQAELKKLRKKSQGSKNPQKYSDKELQYIDAISNKQGELENYVSDGYKTALTEERRRFCFLVEKQCAVAKNSAAYHAKGKELLAQKLPLWQQACADPNKIPDRAVQLMQQIANSNGSILPSALSASKSNLVISDPIPGAKPLPVPPELAPFVGRMSAQENVPVMNGITGPDSEDYNPWADRKAAQPKSLSPPQSQSKLSDSYSNTLPVRKSVTPKNSYATTENKTLPRSSSMAAGLERNGRMRVKAIFSHAAGDNSTLLSFKEGDLITLLVPEARDGWHYGESEKTKMQGWVTLAHVLDFPGVFPHLHSLQQGKSSSTGNLLDKDDLAIPPPDYSTSSRAFPSQTAGTFKQRPYSVAVPAFSQVSAQAWDWGEPGMGDHALGQEPHFGTSTEGLMLVGVWVSCLTGLG</sequence>
<evidence type="ECO:0000256" key="16">
    <source>
        <dbReference type="PROSITE-ProRule" id="PRU00192"/>
    </source>
</evidence>
<evidence type="ECO:0000256" key="17">
    <source>
        <dbReference type="SAM" id="MobiDB-lite"/>
    </source>
</evidence>
<keyword evidence="5 16" id="KW-0728">SH3 domain</keyword>
<evidence type="ECO:0000256" key="14">
    <source>
        <dbReference type="ARBA" id="ARBA00044812"/>
    </source>
</evidence>
<dbReference type="SUPFAM" id="SSF103657">
    <property type="entry name" value="BAR/IMD domain-like"/>
    <property type="match status" value="1"/>
</dbReference>
<comment type="function">
    <text evidence="12">Adapter protein that links membrane-bound small G-proteins to cytoplasmic effector proteins. Necessary for CDC42-mediated reorganization of the actin cytoskeleton and for RAC1-mediated membrane ruffling. Involved in the regulation of the actin cytoskeleton by WASF family members and the Arp2/3 complex. Plays a role in neurite growth. Acts syngeristically with ENAH to promote filipodia formation. Plays a role in the reorganization of the actin cytoskeleton in response to bacterial infection. Participates in actin bundling when associated with EPS8, promoting filopodial protrusions.</text>
</comment>
<dbReference type="Pfam" id="PF07653">
    <property type="entry name" value="SH3_2"/>
    <property type="match status" value="1"/>
</dbReference>
<evidence type="ECO:0000256" key="10">
    <source>
        <dbReference type="ARBA" id="ARBA00023212"/>
    </source>
</evidence>
<evidence type="ECO:0000259" key="19">
    <source>
        <dbReference type="PROSITE" id="PS51338"/>
    </source>
</evidence>
<dbReference type="Gene3D" id="1.20.1270.60">
    <property type="entry name" value="Arfaptin homology (AH) domain/BAR domain"/>
    <property type="match status" value="1"/>
</dbReference>
<comment type="subcellular location">
    <subcellularLocation>
        <location evidence="4">Cell projection</location>
        <location evidence="4">Filopodium</location>
    </subcellularLocation>
    <subcellularLocation>
        <location evidence="3">Cell projection</location>
        <location evidence="3">Ruffle</location>
    </subcellularLocation>
    <subcellularLocation>
        <location evidence="2">Cytoplasm</location>
        <location evidence="2">Cytoskeleton</location>
    </subcellularLocation>
    <subcellularLocation>
        <location evidence="1">Membrane</location>
        <topology evidence="1">Peripheral membrane protein</topology>
    </subcellularLocation>
</comment>
<dbReference type="FunFam" id="1.20.1270.60:FF:000011">
    <property type="entry name" value="Brain-specific angiogenesis inhibitor 1-associated protein 2"/>
    <property type="match status" value="1"/>
</dbReference>
<evidence type="ECO:0000256" key="13">
    <source>
        <dbReference type="ARBA" id="ARBA00044790"/>
    </source>
</evidence>
<dbReference type="GO" id="GO:0005829">
    <property type="term" value="C:cytosol"/>
    <property type="evidence" value="ECO:0007669"/>
    <property type="project" value="TreeGrafter"/>
</dbReference>
<evidence type="ECO:0000256" key="6">
    <source>
        <dbReference type="ARBA" id="ARBA00022490"/>
    </source>
</evidence>
<feature type="compositionally biased region" description="Low complexity" evidence="17">
    <location>
        <begin position="290"/>
        <end position="304"/>
    </location>
</feature>
<reference evidence="20" key="1">
    <citation type="submission" date="2023-09" db="UniProtKB">
        <authorList>
            <consortium name="Ensembl"/>
        </authorList>
    </citation>
    <scope>IDENTIFICATION</scope>
</reference>
<dbReference type="InterPro" id="IPR027267">
    <property type="entry name" value="AH/BAR_dom_sf"/>
</dbReference>
<dbReference type="GO" id="GO:0016020">
    <property type="term" value="C:membrane"/>
    <property type="evidence" value="ECO:0007669"/>
    <property type="project" value="UniProtKB-SubCell"/>
</dbReference>
<dbReference type="GO" id="GO:0051017">
    <property type="term" value="P:actin filament bundle assembly"/>
    <property type="evidence" value="ECO:0007669"/>
    <property type="project" value="TreeGrafter"/>
</dbReference>
<dbReference type="GO" id="GO:0005856">
    <property type="term" value="C:cytoskeleton"/>
    <property type="evidence" value="ECO:0007669"/>
    <property type="project" value="UniProtKB-SubCell"/>
</dbReference>
<dbReference type="FunFam" id="2.30.30.40:FF:000018">
    <property type="entry name" value="Brain-specific angiogenesis inhibitor 1-associated protein 2"/>
    <property type="match status" value="1"/>
</dbReference>
<feature type="compositionally biased region" description="Polar residues" evidence="17">
    <location>
        <begin position="318"/>
        <end position="337"/>
    </location>
</feature>
<protein>
    <recommendedName>
        <fullName evidence="13">BAR/IMD domain-containing adapter protein 2</fullName>
    </recommendedName>
    <alternativeName>
        <fullName evidence="14">Brain-specific angiogenesis inhibitor 1-associated protein 2</fullName>
    </alternativeName>
    <alternativeName>
        <fullName evidence="15">Insulin receptor substrate protein of 53 kDa</fullName>
    </alternativeName>
</protein>
<dbReference type="GO" id="GO:0030175">
    <property type="term" value="C:filopodium"/>
    <property type="evidence" value="ECO:0007669"/>
    <property type="project" value="UniProtKB-SubCell"/>
</dbReference>
<organism evidence="20">
    <name type="scientific">Castor canadensis</name>
    <name type="common">American beaver</name>
    <dbReference type="NCBI Taxonomy" id="51338"/>
    <lineage>
        <taxon>Eukaryota</taxon>
        <taxon>Metazoa</taxon>
        <taxon>Chordata</taxon>
        <taxon>Craniata</taxon>
        <taxon>Vertebrata</taxon>
        <taxon>Euteleostomi</taxon>
        <taxon>Mammalia</taxon>
        <taxon>Eutheria</taxon>
        <taxon>Euarchontoglires</taxon>
        <taxon>Glires</taxon>
        <taxon>Rodentia</taxon>
        <taxon>Castorimorpha</taxon>
        <taxon>Castoridae</taxon>
        <taxon>Castor</taxon>
    </lineage>
</organism>
<dbReference type="Ensembl" id="ENSCCNT00000011810.1">
    <property type="protein sequence ID" value="ENSCCNP00000008960.1"/>
    <property type="gene ID" value="ENSCCNG00000009387.1"/>
</dbReference>
<proteinExistence type="predicted"/>
<dbReference type="PANTHER" id="PTHR14206">
    <property type="entry name" value="BRAIN-SPECIFIC ANGIOGENESIS INHIBITOR 1-ASSOCIATED PROTEIN 2"/>
    <property type="match status" value="1"/>
</dbReference>
<dbReference type="PROSITE" id="PS50002">
    <property type="entry name" value="SH3"/>
    <property type="match status" value="1"/>
</dbReference>
<evidence type="ECO:0000256" key="5">
    <source>
        <dbReference type="ARBA" id="ARBA00022443"/>
    </source>
</evidence>
<keyword evidence="9" id="KW-0472">Membrane</keyword>
<evidence type="ECO:0000256" key="3">
    <source>
        <dbReference type="ARBA" id="ARBA00004466"/>
    </source>
</evidence>
<evidence type="ECO:0000313" key="20">
    <source>
        <dbReference type="Ensembl" id="ENSCCNP00000008960.1"/>
    </source>
</evidence>
<dbReference type="SUPFAM" id="SSF50044">
    <property type="entry name" value="SH3-domain"/>
    <property type="match status" value="1"/>
</dbReference>
<dbReference type="GO" id="GO:0051764">
    <property type="term" value="P:actin crosslink formation"/>
    <property type="evidence" value="ECO:0007669"/>
    <property type="project" value="TreeGrafter"/>
</dbReference>
<keyword evidence="11" id="KW-0966">Cell projection</keyword>
<feature type="domain" description="SH3" evidence="18">
    <location>
        <begin position="344"/>
        <end position="407"/>
    </location>
</feature>
<keyword evidence="6" id="KW-0963">Cytoplasm</keyword>
<evidence type="ECO:0000256" key="1">
    <source>
        <dbReference type="ARBA" id="ARBA00004170"/>
    </source>
</evidence>
<dbReference type="SMART" id="SM00326">
    <property type="entry name" value="SH3"/>
    <property type="match status" value="1"/>
</dbReference>
<dbReference type="Gene3D" id="2.30.30.40">
    <property type="entry name" value="SH3 Domains"/>
    <property type="match status" value="1"/>
</dbReference>
<dbReference type="PANTHER" id="PTHR14206:SF3">
    <property type="entry name" value="BRAIN-SPECIFIC ANGIOGENESIS INHIBITOR 1-ASSOCIATED PROTEIN 2"/>
    <property type="match status" value="1"/>
</dbReference>
<dbReference type="Pfam" id="PF08397">
    <property type="entry name" value="IMD"/>
    <property type="match status" value="1"/>
</dbReference>
<dbReference type="GO" id="GO:0001726">
    <property type="term" value="C:ruffle"/>
    <property type="evidence" value="ECO:0007669"/>
    <property type="project" value="UniProtKB-SubCell"/>
</dbReference>
<keyword evidence="7" id="KW-0597">Phosphoprotein</keyword>
<name>A0A8C0WD75_CASCN</name>
<dbReference type="InterPro" id="IPR013606">
    <property type="entry name" value="I-BAR_dom"/>
</dbReference>
<dbReference type="GO" id="GO:0030182">
    <property type="term" value="P:neuron differentiation"/>
    <property type="evidence" value="ECO:0007669"/>
    <property type="project" value="UniProtKB-ARBA"/>
</dbReference>
<keyword evidence="8" id="KW-0175">Coiled coil</keyword>
<keyword evidence="10" id="KW-0206">Cytoskeleton</keyword>
<feature type="domain" description="IMD" evidence="19">
    <location>
        <begin position="42"/>
        <end position="219"/>
    </location>
</feature>
<evidence type="ECO:0000256" key="11">
    <source>
        <dbReference type="ARBA" id="ARBA00023273"/>
    </source>
</evidence>
<evidence type="ECO:0000259" key="18">
    <source>
        <dbReference type="PROSITE" id="PS50002"/>
    </source>
</evidence>
<dbReference type="GO" id="GO:0030838">
    <property type="term" value="P:positive regulation of actin filament polymerization"/>
    <property type="evidence" value="ECO:0007669"/>
    <property type="project" value="TreeGrafter"/>
</dbReference>
<dbReference type="PROSITE" id="PS51338">
    <property type="entry name" value="IMD"/>
    <property type="match status" value="1"/>
</dbReference>
<evidence type="ECO:0000256" key="9">
    <source>
        <dbReference type="ARBA" id="ARBA00023136"/>
    </source>
</evidence>
<dbReference type="InterPro" id="IPR036028">
    <property type="entry name" value="SH3-like_dom_sf"/>
</dbReference>
<gene>
    <name evidence="20" type="primary">Baiap2</name>
</gene>
<evidence type="ECO:0000256" key="4">
    <source>
        <dbReference type="ARBA" id="ARBA00004486"/>
    </source>
</evidence>
<dbReference type="GO" id="GO:0007009">
    <property type="term" value="P:plasma membrane organization"/>
    <property type="evidence" value="ECO:0007669"/>
    <property type="project" value="InterPro"/>
</dbReference>
<dbReference type="InterPro" id="IPR027681">
    <property type="entry name" value="IRSp53/IRTKS/Pinkbar"/>
</dbReference>
<dbReference type="AlphaFoldDB" id="A0A8C0WD75"/>
<evidence type="ECO:0000256" key="2">
    <source>
        <dbReference type="ARBA" id="ARBA00004245"/>
    </source>
</evidence>
<evidence type="ECO:0000256" key="15">
    <source>
        <dbReference type="ARBA" id="ARBA00076559"/>
    </source>
</evidence>
<evidence type="ECO:0000256" key="12">
    <source>
        <dbReference type="ARBA" id="ARBA00025545"/>
    </source>
</evidence>
<evidence type="ECO:0000256" key="8">
    <source>
        <dbReference type="ARBA" id="ARBA00023054"/>
    </source>
</evidence>
<dbReference type="GO" id="GO:0005654">
    <property type="term" value="C:nucleoplasm"/>
    <property type="evidence" value="ECO:0007669"/>
    <property type="project" value="TreeGrafter"/>
</dbReference>
<dbReference type="InterPro" id="IPR001452">
    <property type="entry name" value="SH3_domain"/>
</dbReference>
<evidence type="ECO:0000256" key="7">
    <source>
        <dbReference type="ARBA" id="ARBA00022553"/>
    </source>
</evidence>
<feature type="region of interest" description="Disordered" evidence="17">
    <location>
        <begin position="267"/>
        <end position="339"/>
    </location>
</feature>
<feature type="region of interest" description="Disordered" evidence="17">
    <location>
        <begin position="419"/>
        <end position="447"/>
    </location>
</feature>